<feature type="region of interest" description="Disordered" evidence="1">
    <location>
        <begin position="29"/>
        <end position="51"/>
    </location>
</feature>
<dbReference type="Gene3D" id="3.40.50.1820">
    <property type="entry name" value="alpha/beta hydrolase"/>
    <property type="match status" value="1"/>
</dbReference>
<dbReference type="AlphaFoldDB" id="A0A835XPC3"/>
<keyword evidence="4" id="KW-1185">Reference proteome</keyword>
<evidence type="ECO:0000313" key="4">
    <source>
        <dbReference type="Proteomes" id="UP000612055"/>
    </source>
</evidence>
<evidence type="ECO:0000256" key="1">
    <source>
        <dbReference type="SAM" id="MobiDB-lite"/>
    </source>
</evidence>
<dbReference type="Proteomes" id="UP000612055">
    <property type="component" value="Unassembled WGS sequence"/>
</dbReference>
<dbReference type="GO" id="GO:0006629">
    <property type="term" value="P:lipid metabolic process"/>
    <property type="evidence" value="ECO:0007669"/>
    <property type="project" value="InterPro"/>
</dbReference>
<reference evidence="3" key="1">
    <citation type="journal article" date="2020" name="bioRxiv">
        <title>Comparative genomics of Chlamydomonas.</title>
        <authorList>
            <person name="Craig R.J."/>
            <person name="Hasan A.R."/>
            <person name="Ness R.W."/>
            <person name="Keightley P.D."/>
        </authorList>
    </citation>
    <scope>NUCLEOTIDE SEQUENCE</scope>
    <source>
        <strain evidence="3">CCAP 11/70</strain>
    </source>
</reference>
<dbReference type="OrthoDB" id="438440at2759"/>
<comment type="caution">
    <text evidence="3">The sequence shown here is derived from an EMBL/GenBank/DDBJ whole genome shotgun (WGS) entry which is preliminary data.</text>
</comment>
<protein>
    <recommendedName>
        <fullName evidence="2">Fungal lipase-type domain-containing protein</fullName>
    </recommendedName>
</protein>
<dbReference type="Pfam" id="PF01764">
    <property type="entry name" value="Lipase_3"/>
    <property type="match status" value="1"/>
</dbReference>
<dbReference type="InterPro" id="IPR002921">
    <property type="entry name" value="Fungal_lipase-type"/>
</dbReference>
<dbReference type="InterPro" id="IPR029058">
    <property type="entry name" value="AB_hydrolase_fold"/>
</dbReference>
<evidence type="ECO:0000313" key="3">
    <source>
        <dbReference type="EMBL" id="KAG2486488.1"/>
    </source>
</evidence>
<name>A0A835XPC3_9CHLO</name>
<dbReference type="EMBL" id="JAEHOE010000111">
    <property type="protein sequence ID" value="KAG2486488.1"/>
    <property type="molecule type" value="Genomic_DNA"/>
</dbReference>
<proteinExistence type="predicted"/>
<dbReference type="SUPFAM" id="SSF53474">
    <property type="entry name" value="alpha/beta-Hydrolases"/>
    <property type="match status" value="1"/>
</dbReference>
<gene>
    <name evidence="3" type="ORF">HYH03_014791</name>
</gene>
<accession>A0A835XPC3</accession>
<dbReference type="CDD" id="cd00519">
    <property type="entry name" value="Lipase_3"/>
    <property type="match status" value="1"/>
</dbReference>
<evidence type="ECO:0000259" key="2">
    <source>
        <dbReference type="Pfam" id="PF01764"/>
    </source>
</evidence>
<sequence length="506" mass="52941">MGCGASVPAVAVAATEPAKQLVAAAAATLQDGQAQEPSTGPTHDAPGQAGEVRHADTFNDDLSALVSKLLLDPGYAPQLYESLQASSGQGNQAEVLLKLILSLAQAVGGTTQPRHTLPEFLAGVAVYVLHHLGMSHSPPRELLALEELQGGRGTAYHRDAKWAHAVYRREADPDPRGALVASMALEPLPFSVPPEAVVYLRPDSQLARPALAVALDPGRALVMVVVRGTGLGDIKDLLTDAGGNPVPWGEGYAHEGIAMAARALYQEVSGLVMEQLRAQPPLAVRTVGHSIGGAVAALLALTMQRDSDFLDALYGGQPAPEPGAPGCKLSCVCFGAAACLSRELAEEAEPLVTTVLHSYDWVPRTSPYALTNIVLFADLIADAFEGIRGEVRQLLDGAVPPGWDAARAAELAARAAASPVGVVEELIGERVWSGPTGADGAPSAPPRYLLGPVSARERVLDLMLKQTMFDDHSMSHYVFGLCTGAGAPPSARALPEWDGQGAKWHF</sequence>
<dbReference type="PANTHER" id="PTHR46023">
    <property type="entry name" value="LIPASE CLASS 3 PROTEIN-LIKE"/>
    <property type="match status" value="1"/>
</dbReference>
<dbReference type="PANTHER" id="PTHR46023:SF6">
    <property type="entry name" value="LIPASE CLASS 3 FAMILY PROTEIN"/>
    <property type="match status" value="1"/>
</dbReference>
<organism evidence="3 4">
    <name type="scientific">Edaphochlamys debaryana</name>
    <dbReference type="NCBI Taxonomy" id="47281"/>
    <lineage>
        <taxon>Eukaryota</taxon>
        <taxon>Viridiplantae</taxon>
        <taxon>Chlorophyta</taxon>
        <taxon>core chlorophytes</taxon>
        <taxon>Chlorophyceae</taxon>
        <taxon>CS clade</taxon>
        <taxon>Chlamydomonadales</taxon>
        <taxon>Chlamydomonadales incertae sedis</taxon>
        <taxon>Edaphochlamys</taxon>
    </lineage>
</organism>
<feature type="domain" description="Fungal lipase-type" evidence="2">
    <location>
        <begin position="224"/>
        <end position="367"/>
    </location>
</feature>